<dbReference type="Pfam" id="PF11830">
    <property type="entry name" value="DUF3350"/>
    <property type="match status" value="1"/>
</dbReference>
<proteinExistence type="predicted"/>
<name>A0A423SV52_PENVA</name>
<feature type="compositionally biased region" description="Low complexity" evidence="4">
    <location>
        <begin position="733"/>
        <end position="744"/>
    </location>
</feature>
<dbReference type="PROSITE" id="PS50086">
    <property type="entry name" value="TBC_RABGAP"/>
    <property type="match status" value="1"/>
</dbReference>
<organism evidence="6 7">
    <name type="scientific">Penaeus vannamei</name>
    <name type="common">Whiteleg shrimp</name>
    <name type="synonym">Litopenaeus vannamei</name>
    <dbReference type="NCBI Taxonomy" id="6689"/>
    <lineage>
        <taxon>Eukaryota</taxon>
        <taxon>Metazoa</taxon>
        <taxon>Ecdysozoa</taxon>
        <taxon>Arthropoda</taxon>
        <taxon>Crustacea</taxon>
        <taxon>Multicrustacea</taxon>
        <taxon>Malacostraca</taxon>
        <taxon>Eumalacostraca</taxon>
        <taxon>Eucarida</taxon>
        <taxon>Decapoda</taxon>
        <taxon>Dendrobranchiata</taxon>
        <taxon>Penaeoidea</taxon>
        <taxon>Penaeidae</taxon>
        <taxon>Penaeus</taxon>
    </lineage>
</organism>
<feature type="region of interest" description="Disordered" evidence="4">
    <location>
        <begin position="609"/>
        <end position="682"/>
    </location>
</feature>
<feature type="domain" description="Rab-GAP TBC" evidence="5">
    <location>
        <begin position="858"/>
        <end position="1023"/>
    </location>
</feature>
<dbReference type="GO" id="GO:0005096">
    <property type="term" value="F:GTPase activator activity"/>
    <property type="evidence" value="ECO:0007669"/>
    <property type="project" value="UniProtKB-KW"/>
</dbReference>
<feature type="compositionally biased region" description="Low complexity" evidence="4">
    <location>
        <begin position="670"/>
        <end position="679"/>
    </location>
</feature>
<dbReference type="InterPro" id="IPR006020">
    <property type="entry name" value="PTB/PI_dom"/>
</dbReference>
<dbReference type="Pfam" id="PF00566">
    <property type="entry name" value="RabGAP-TBC"/>
    <property type="match status" value="1"/>
</dbReference>
<keyword evidence="3" id="KW-0175">Coiled coil</keyword>
<evidence type="ECO:0000256" key="4">
    <source>
        <dbReference type="SAM" id="MobiDB-lite"/>
    </source>
</evidence>
<feature type="compositionally biased region" description="Basic and acidic residues" evidence="4">
    <location>
        <begin position="761"/>
        <end position="773"/>
    </location>
</feature>
<dbReference type="InterPro" id="IPR011993">
    <property type="entry name" value="PH-like_dom_sf"/>
</dbReference>
<evidence type="ECO:0000313" key="6">
    <source>
        <dbReference type="EMBL" id="ROT68099.1"/>
    </source>
</evidence>
<feature type="region of interest" description="Disordered" evidence="4">
    <location>
        <begin position="1140"/>
        <end position="1163"/>
    </location>
</feature>
<evidence type="ECO:0000256" key="2">
    <source>
        <dbReference type="ARBA" id="ARBA00022553"/>
    </source>
</evidence>
<dbReference type="InterPro" id="IPR000195">
    <property type="entry name" value="Rab-GAP-TBC_dom"/>
</dbReference>
<feature type="compositionally biased region" description="Basic and acidic residues" evidence="4">
    <location>
        <begin position="609"/>
        <end position="630"/>
    </location>
</feature>
<dbReference type="PANTHER" id="PTHR47219:SF16">
    <property type="entry name" value="GTPASE ACTIVATING PROTEIN"/>
    <property type="match status" value="1"/>
</dbReference>
<dbReference type="Gene3D" id="2.30.29.30">
    <property type="entry name" value="Pleckstrin-homology domain (PH domain)/Phosphotyrosine-binding domain (PTB)"/>
    <property type="match status" value="2"/>
</dbReference>
<evidence type="ECO:0000313" key="7">
    <source>
        <dbReference type="Proteomes" id="UP000283509"/>
    </source>
</evidence>
<dbReference type="SUPFAM" id="SSF47923">
    <property type="entry name" value="Ypt/Rab-GAP domain of gyp1p"/>
    <property type="match status" value="1"/>
</dbReference>
<reference evidence="6 7" key="2">
    <citation type="submission" date="2019-01" db="EMBL/GenBank/DDBJ databases">
        <title>The decoding of complex shrimp genome reveals the adaptation for benthos swimmer, frequently molting mechanism and breeding impact on genome.</title>
        <authorList>
            <person name="Sun Y."/>
            <person name="Gao Y."/>
            <person name="Yu Y."/>
        </authorList>
    </citation>
    <scope>NUCLEOTIDE SEQUENCE [LARGE SCALE GENOMIC DNA]</scope>
    <source>
        <tissue evidence="6">Muscle</tissue>
    </source>
</reference>
<feature type="compositionally biased region" description="Basic and acidic residues" evidence="4">
    <location>
        <begin position="1140"/>
        <end position="1153"/>
    </location>
</feature>
<dbReference type="EMBL" id="QCYY01002718">
    <property type="protein sequence ID" value="ROT68099.1"/>
    <property type="molecule type" value="Genomic_DNA"/>
</dbReference>
<keyword evidence="1" id="KW-0343">GTPase activation</keyword>
<evidence type="ECO:0000256" key="1">
    <source>
        <dbReference type="ARBA" id="ARBA00022468"/>
    </source>
</evidence>
<accession>A0A423SV52</accession>
<sequence length="1194" mass="134735">MDTTDSVGGWGEVGDTFHMTYRGNSEIDRHYSKPMLPWIISEIKNRHKAVQVTVVITRGNITMRDTSGVVLLNHTVKQIHKCVMEQADHTCFLYTLKPSDKDLGLVSGAPGYVAASDPTVPVPANFSVDQNYQCHLLQAENEQEVRNFFTCLRQQPREVQNSQESSSVNSLNSLPDLYVHNESQFFEVLFVGRVKVSHSKVPPSFIDEAIAAFKVRERTRQRHASGGEELGKILLPSTQGKEKDQENKEPHKAAKVRFSLWGNVDQPPQSSTEPSCKTPPTSGHESLPAVEMVTYRSTSLNAETEAAASQRFENQDKESTSESDETFAPELSVVEPFRQRLRTISGDSSQLFRRAPTAPEQGMRARAGSIGSITAKPRGIRYNDCDLRMLSHDFNRTMLFHIGRSEIQLINPEVKSVQLNKHFRDIAHCCQGVKQNDHFGFICREISGDTPCYLGYVFKCQISSVTDEIMQALSKAFAAVHEAQLRERQENLLCDHCPMRWFSQLCAEVEGMPAAKAHTVIMKRLNSLPEEDRTTLIAKYEGAEVSDTQAQNNILMMLLRAHFECKQSSHTHTALPGGGVKPDFHIGANFESSIRRAKKSLATSFNQLLKREGRESESAEREGSPAEDHSSSSSGSGSGEKHHTSTTTPPKVRMEGLSDSPLGQRHRPRSSTVSSSGGDSMRREFLAKRAAAKQKMIAEKAAKESAPVSPKRNIFMKVGSSSSRTEEEHSSDGKSSSKSSSSTSFRHAILQRVVSPCNKTEGQDQSRGQVERPLGKRPIAQLKVIWKKAIFQQILLNRMEKESQRIRAYQQEVALLRVRLNYEEEDLPREAVQAWELMLSRPHVRIDSNILHSGVKQGVPKAVRGNVWELLIHQHIARNPKALPQTLGPGQLALFNVLKAYSLLDSDVGYCQGLSFVGGILLLHAEDEIAYSLLKHLMYVMGCRRQYRPDFIGLQVQMYQLSRLLHDQLRKLYDHLENHEIMDYMKTTMPNVQLSQQGYIISQACEMSLSRELHAYEVEYHVLQEELALSPQKDADFKKLQEANRNLKRQNLDLLEQLHHSNSQQHALETSNQSLQQSQHHLEVRVRWLELERGNLKQLVSLLSQKVSPEGLAEIPPNLQRFLPTDALKTEKKENLELKITESEDRESSRESDDISSSLPTSDFLLAHQGHQTRTMSMDYGSMQRYIKHLVHND</sequence>
<dbReference type="Proteomes" id="UP000283509">
    <property type="component" value="Unassembled WGS sequence"/>
</dbReference>
<dbReference type="InterPro" id="IPR021785">
    <property type="entry name" value="DUF3350"/>
</dbReference>
<protein>
    <submittedName>
        <fullName evidence="6">Putative TBC1 domain family member 1</fullName>
    </submittedName>
</protein>
<feature type="region of interest" description="Disordered" evidence="4">
    <location>
        <begin position="221"/>
        <end position="327"/>
    </location>
</feature>
<feature type="region of interest" description="Disordered" evidence="4">
    <location>
        <begin position="696"/>
        <end position="745"/>
    </location>
</feature>
<keyword evidence="2" id="KW-0597">Phosphoprotein</keyword>
<dbReference type="SMART" id="SM00164">
    <property type="entry name" value="TBC"/>
    <property type="match status" value="1"/>
</dbReference>
<feature type="region of interest" description="Disordered" evidence="4">
    <location>
        <begin position="754"/>
        <end position="773"/>
    </location>
</feature>
<dbReference type="Gene3D" id="1.10.472.80">
    <property type="entry name" value="Ypt/Rab-GAP domain of gyp1p, domain 3"/>
    <property type="match status" value="1"/>
</dbReference>
<feature type="coiled-coil region" evidence="3">
    <location>
        <begin position="792"/>
        <end position="819"/>
    </location>
</feature>
<dbReference type="FunFam" id="1.10.10.2750:FF:000002">
    <property type="entry name" value="TBC1 domain family member 4"/>
    <property type="match status" value="1"/>
</dbReference>
<dbReference type="STRING" id="6689.A0A423SV52"/>
<dbReference type="OrthoDB" id="295078at2759"/>
<dbReference type="PANTHER" id="PTHR47219">
    <property type="entry name" value="RAB GTPASE-ACTIVATING PROTEIN 1-LIKE"/>
    <property type="match status" value="1"/>
</dbReference>
<dbReference type="Gene3D" id="1.10.10.2750">
    <property type="match status" value="1"/>
</dbReference>
<reference evidence="6 7" key="1">
    <citation type="submission" date="2018-04" db="EMBL/GenBank/DDBJ databases">
        <authorList>
            <person name="Zhang X."/>
            <person name="Yuan J."/>
            <person name="Li F."/>
            <person name="Xiang J."/>
        </authorList>
    </citation>
    <scope>NUCLEOTIDE SEQUENCE [LARGE SCALE GENOMIC DNA]</scope>
    <source>
        <tissue evidence="6">Muscle</tissue>
    </source>
</reference>
<comment type="caution">
    <text evidence="6">The sequence shown here is derived from an EMBL/GenBank/DDBJ whole genome shotgun (WGS) entry which is preliminary data.</text>
</comment>
<gene>
    <name evidence="6" type="ORF">C7M84_013772</name>
</gene>
<feature type="compositionally biased region" description="Basic and acidic residues" evidence="4">
    <location>
        <begin position="240"/>
        <end position="252"/>
    </location>
</feature>
<dbReference type="InterPro" id="IPR050302">
    <property type="entry name" value="Rab_GAP_TBC_domain"/>
</dbReference>
<dbReference type="AlphaFoldDB" id="A0A423SV52"/>
<evidence type="ECO:0000259" key="5">
    <source>
        <dbReference type="PROSITE" id="PS50086"/>
    </source>
</evidence>
<dbReference type="InterPro" id="IPR035969">
    <property type="entry name" value="Rab-GAP_TBC_sf"/>
</dbReference>
<feature type="compositionally biased region" description="Polar residues" evidence="4">
    <location>
        <begin position="266"/>
        <end position="284"/>
    </location>
</feature>
<dbReference type="SUPFAM" id="SSF50729">
    <property type="entry name" value="PH domain-like"/>
    <property type="match status" value="2"/>
</dbReference>
<evidence type="ECO:0000256" key="3">
    <source>
        <dbReference type="SAM" id="Coils"/>
    </source>
</evidence>
<keyword evidence="7" id="KW-1185">Reference proteome</keyword>
<dbReference type="Pfam" id="PF00640">
    <property type="entry name" value="PID"/>
    <property type="match status" value="1"/>
</dbReference>
<dbReference type="SMART" id="SM00462">
    <property type="entry name" value="PTB"/>
    <property type="match status" value="2"/>
</dbReference>